<keyword evidence="3" id="KW-1185">Reference proteome</keyword>
<dbReference type="Proteomes" id="UP000231134">
    <property type="component" value="Unassembled WGS sequence"/>
</dbReference>
<dbReference type="EMBL" id="PGEX01000001">
    <property type="protein sequence ID" value="PJJ42190.1"/>
    <property type="molecule type" value="Genomic_DNA"/>
</dbReference>
<proteinExistence type="predicted"/>
<dbReference type="AlphaFoldDB" id="A0A2M9A907"/>
<dbReference type="OrthoDB" id="9810196at2"/>
<keyword evidence="1" id="KW-0812">Transmembrane</keyword>
<evidence type="ECO:0000313" key="3">
    <source>
        <dbReference type="Proteomes" id="UP000231134"/>
    </source>
</evidence>
<accession>A0A2M9A907</accession>
<organism evidence="2 3">
    <name type="scientific">Hallerella succinigenes</name>
    <dbReference type="NCBI Taxonomy" id="1896222"/>
    <lineage>
        <taxon>Bacteria</taxon>
        <taxon>Pseudomonadati</taxon>
        <taxon>Fibrobacterota</taxon>
        <taxon>Fibrobacteria</taxon>
        <taxon>Fibrobacterales</taxon>
        <taxon>Fibrobacteraceae</taxon>
        <taxon>Hallerella</taxon>
    </lineage>
</organism>
<dbReference type="InterPro" id="IPR012902">
    <property type="entry name" value="N_methyl_site"/>
</dbReference>
<reference evidence="2 3" key="1">
    <citation type="submission" date="2017-11" db="EMBL/GenBank/DDBJ databases">
        <title>Animal gut microbial communities from fecal samples from Wisconsin, USA.</title>
        <authorList>
            <person name="Neumann A."/>
        </authorList>
    </citation>
    <scope>NUCLEOTIDE SEQUENCE [LARGE SCALE GENOMIC DNA]</scope>
    <source>
        <strain evidence="2 3">UWS3</strain>
    </source>
</reference>
<sequence length="157" mass="17517">MVWSREKIAKVAKKGFGIIEVLIAIAVLGFLYVALNHLQTGNRDTLLRIRGRDGAIEVAQQVVDSLSSLGISSLTSGSTITIDTITRTWKGKPGSNQYEMQVKYSTKVEVGPDSFFTRRDTTAYDTTSHVYAKRLEVTVSWKYKNTVPFISISRIIQ</sequence>
<dbReference type="Pfam" id="PF07963">
    <property type="entry name" value="N_methyl"/>
    <property type="match status" value="1"/>
</dbReference>
<keyword evidence="1" id="KW-1133">Transmembrane helix</keyword>
<keyword evidence="1" id="KW-0472">Membrane</keyword>
<gene>
    <name evidence="2" type="ORF">BGX16_2208</name>
</gene>
<comment type="caution">
    <text evidence="2">The sequence shown here is derived from an EMBL/GenBank/DDBJ whole genome shotgun (WGS) entry which is preliminary data.</text>
</comment>
<protein>
    <submittedName>
        <fullName evidence="2">Prepilin-type N-terminal cleavage/methylation domain-containing protein</fullName>
    </submittedName>
</protein>
<dbReference type="NCBIfam" id="TIGR02532">
    <property type="entry name" value="IV_pilin_GFxxxE"/>
    <property type="match status" value="1"/>
</dbReference>
<dbReference type="RefSeq" id="WP_100426069.1">
    <property type="nucleotide sequence ID" value="NZ_JAXFBG010000140.1"/>
</dbReference>
<feature type="transmembrane region" description="Helical" evidence="1">
    <location>
        <begin position="15"/>
        <end position="35"/>
    </location>
</feature>
<name>A0A2M9A907_9BACT</name>
<evidence type="ECO:0000256" key="1">
    <source>
        <dbReference type="SAM" id="Phobius"/>
    </source>
</evidence>
<evidence type="ECO:0000313" key="2">
    <source>
        <dbReference type="EMBL" id="PJJ42190.1"/>
    </source>
</evidence>